<evidence type="ECO:0000256" key="1">
    <source>
        <dbReference type="SAM" id="MobiDB-lite"/>
    </source>
</evidence>
<accession>A0A411X3A5</accession>
<feature type="region of interest" description="Disordered" evidence="1">
    <location>
        <begin position="1"/>
        <end position="29"/>
    </location>
</feature>
<evidence type="ECO:0000313" key="3">
    <source>
        <dbReference type="EMBL" id="QBI03378.1"/>
    </source>
</evidence>
<dbReference type="InterPro" id="IPR049457">
    <property type="entry name" value="Emfourin"/>
</dbReference>
<gene>
    <name evidence="3" type="ORF">EYF70_23040</name>
    <name evidence="2" type="ORF">GCM10007387_56050</name>
</gene>
<proteinExistence type="predicted"/>
<reference evidence="2" key="3">
    <citation type="submission" date="2022-12" db="EMBL/GenBank/DDBJ databases">
        <authorList>
            <person name="Sun Q."/>
            <person name="Kim S."/>
        </authorList>
    </citation>
    <scope>NUCLEOTIDE SEQUENCE</scope>
    <source>
        <strain evidence="2">KCTC 12343</strain>
    </source>
</reference>
<sequence>MKISATSSGGFAGITRQHEVDTATSPAGQALEAELASRAFFANPRGAAEEPVGADIPRWTITVDADGERHSVSFAEDGNPANARWRELLDRILAA</sequence>
<dbReference type="RefSeq" id="WP_131147479.1">
    <property type="nucleotide sequence ID" value="NZ_BMWV01000021.1"/>
</dbReference>
<keyword evidence="4" id="KW-1185">Reference proteome</keyword>
<evidence type="ECO:0000313" key="5">
    <source>
        <dbReference type="Proteomes" id="UP000628442"/>
    </source>
</evidence>
<protein>
    <submittedName>
        <fullName evidence="2">Uncharacterized protein</fullName>
    </submittedName>
</protein>
<evidence type="ECO:0000313" key="4">
    <source>
        <dbReference type="Proteomes" id="UP000292307"/>
    </source>
</evidence>
<dbReference type="Proteomes" id="UP000628442">
    <property type="component" value="Unassembled WGS sequence"/>
</dbReference>
<evidence type="ECO:0000313" key="2">
    <source>
        <dbReference type="EMBL" id="GGY66639.1"/>
    </source>
</evidence>
<reference evidence="2" key="1">
    <citation type="journal article" date="2014" name="Int. J. Syst. Evol. Microbiol.">
        <title>Complete genome sequence of Corynebacterium casei LMG S-19264T (=DSM 44701T), isolated from a smear-ripened cheese.</title>
        <authorList>
            <consortium name="US DOE Joint Genome Institute (JGI-PGF)"/>
            <person name="Walter F."/>
            <person name="Albersmeier A."/>
            <person name="Kalinowski J."/>
            <person name="Ruckert C."/>
        </authorList>
    </citation>
    <scope>NUCLEOTIDE SEQUENCE</scope>
    <source>
        <strain evidence="2">KCTC 12343</strain>
    </source>
</reference>
<organism evidence="2 5">
    <name type="scientific">Pseudoduganella albidiflava</name>
    <dbReference type="NCBI Taxonomy" id="321983"/>
    <lineage>
        <taxon>Bacteria</taxon>
        <taxon>Pseudomonadati</taxon>
        <taxon>Pseudomonadota</taxon>
        <taxon>Betaproteobacteria</taxon>
        <taxon>Burkholderiales</taxon>
        <taxon>Oxalobacteraceae</taxon>
        <taxon>Telluria group</taxon>
        <taxon>Pseudoduganella</taxon>
    </lineage>
</organism>
<reference evidence="3 4" key="2">
    <citation type="submission" date="2019-02" db="EMBL/GenBank/DDBJ databases">
        <title>Draft Genome Sequences of Six Type Strains of the Genus Massilia.</title>
        <authorList>
            <person name="Miess H."/>
            <person name="Frediansyhah A."/>
            <person name="Gross H."/>
        </authorList>
    </citation>
    <scope>NUCLEOTIDE SEQUENCE [LARGE SCALE GENOMIC DNA]</scope>
    <source>
        <strain evidence="3 4">DSM 17472</strain>
    </source>
</reference>
<dbReference type="Proteomes" id="UP000292307">
    <property type="component" value="Chromosome"/>
</dbReference>
<dbReference type="OrthoDB" id="8705566at2"/>
<dbReference type="EMBL" id="BMWV01000021">
    <property type="protein sequence ID" value="GGY66639.1"/>
    <property type="molecule type" value="Genomic_DNA"/>
</dbReference>
<dbReference type="Pfam" id="PF20242">
    <property type="entry name" value="Emfourin"/>
    <property type="match status" value="1"/>
</dbReference>
<name>A0A411X3A5_9BURK</name>
<dbReference type="EMBL" id="CP036401">
    <property type="protein sequence ID" value="QBI03378.1"/>
    <property type="molecule type" value="Genomic_DNA"/>
</dbReference>
<dbReference type="AlphaFoldDB" id="A0A411X3A5"/>